<evidence type="ECO:0000256" key="1">
    <source>
        <dbReference type="ARBA" id="ARBA00022729"/>
    </source>
</evidence>
<feature type="domain" description="Ig-like" evidence="4">
    <location>
        <begin position="124"/>
        <end position="208"/>
    </location>
</feature>
<dbReference type="GO" id="GO:0002376">
    <property type="term" value="P:immune system process"/>
    <property type="evidence" value="ECO:0007669"/>
    <property type="project" value="UniProtKB-KW"/>
</dbReference>
<dbReference type="InterPro" id="IPR013106">
    <property type="entry name" value="Ig_V-set"/>
</dbReference>
<evidence type="ECO:0000259" key="4">
    <source>
        <dbReference type="PROSITE" id="PS50835"/>
    </source>
</evidence>
<accession>A0AA88LYA8</accession>
<gene>
    <name evidence="5" type="ORF">Q5P01_020868</name>
</gene>
<dbReference type="PANTHER" id="PTHR23268">
    <property type="entry name" value="T-CELL RECEPTOR BETA CHAIN"/>
    <property type="match status" value="1"/>
</dbReference>
<name>A0AA88LYA8_CHASR</name>
<comment type="caution">
    <text evidence="5">The sequence shown here is derived from an EMBL/GenBank/DDBJ whole genome shotgun (WGS) entry which is preliminary data.</text>
</comment>
<keyword evidence="6" id="KW-1185">Reference proteome</keyword>
<evidence type="ECO:0000256" key="2">
    <source>
        <dbReference type="ARBA" id="ARBA00022859"/>
    </source>
</evidence>
<dbReference type="InterPro" id="IPR013783">
    <property type="entry name" value="Ig-like_fold"/>
</dbReference>
<dbReference type="Pfam" id="PF07686">
    <property type="entry name" value="V-set"/>
    <property type="match status" value="1"/>
</dbReference>
<keyword evidence="2" id="KW-0391">Immunity</keyword>
<dbReference type="EMBL" id="JAUPFM010000016">
    <property type="protein sequence ID" value="KAK2826654.1"/>
    <property type="molecule type" value="Genomic_DNA"/>
</dbReference>
<dbReference type="SMART" id="SM00406">
    <property type="entry name" value="IGv"/>
    <property type="match status" value="1"/>
</dbReference>
<dbReference type="InterPro" id="IPR007110">
    <property type="entry name" value="Ig-like_dom"/>
</dbReference>
<dbReference type="GO" id="GO:0005886">
    <property type="term" value="C:plasma membrane"/>
    <property type="evidence" value="ECO:0007669"/>
    <property type="project" value="TreeGrafter"/>
</dbReference>
<evidence type="ECO:0000256" key="3">
    <source>
        <dbReference type="SAM" id="SignalP"/>
    </source>
</evidence>
<dbReference type="PANTHER" id="PTHR23268:SF102">
    <property type="entry name" value="IMMUNOGLOBULIN V-SET DOMAIN-CONTAINING PROTEIN"/>
    <property type="match status" value="1"/>
</dbReference>
<feature type="chain" id="PRO_5041649167" description="Ig-like domain-containing protein" evidence="3">
    <location>
        <begin position="21"/>
        <end position="208"/>
    </location>
</feature>
<evidence type="ECO:0000313" key="5">
    <source>
        <dbReference type="EMBL" id="KAK2826654.1"/>
    </source>
</evidence>
<keyword evidence="1 3" id="KW-0732">Signal</keyword>
<dbReference type="Proteomes" id="UP001187415">
    <property type="component" value="Unassembled WGS sequence"/>
</dbReference>
<sequence>MKHNTLIIVIHLFNVKLVSGSSLSENVKQTPADIYSKPGETANITCLHRIKNYDQILWYKQTNRALKLLGHMLTESEFLEPGMKNHYDDSVTHHVCRFVSEASSFSVHSQGVSQNPERHWRYVSNSAEMNCSHNKDAGHNQMYWYRQRPGETMTLIVYAVFGGQPDYGEAPDKYSATRDSVQTGALTVRDLKPEDSGMYFCAVSNTVM</sequence>
<protein>
    <recommendedName>
        <fullName evidence="4">Ig-like domain-containing protein</fullName>
    </recommendedName>
</protein>
<dbReference type="InterPro" id="IPR050413">
    <property type="entry name" value="TCR_beta_variable"/>
</dbReference>
<dbReference type="Gene3D" id="2.60.40.10">
    <property type="entry name" value="Immunoglobulins"/>
    <property type="match status" value="2"/>
</dbReference>
<reference evidence="5" key="1">
    <citation type="submission" date="2023-07" db="EMBL/GenBank/DDBJ databases">
        <title>Chromosome-level Genome Assembly of Striped Snakehead (Channa striata).</title>
        <authorList>
            <person name="Liu H."/>
        </authorList>
    </citation>
    <scope>NUCLEOTIDE SEQUENCE</scope>
    <source>
        <strain evidence="5">Gz</strain>
        <tissue evidence="5">Muscle</tissue>
    </source>
</reference>
<evidence type="ECO:0000313" key="6">
    <source>
        <dbReference type="Proteomes" id="UP001187415"/>
    </source>
</evidence>
<dbReference type="SUPFAM" id="SSF48726">
    <property type="entry name" value="Immunoglobulin"/>
    <property type="match status" value="2"/>
</dbReference>
<dbReference type="PROSITE" id="PS50835">
    <property type="entry name" value="IG_LIKE"/>
    <property type="match status" value="1"/>
</dbReference>
<organism evidence="5 6">
    <name type="scientific">Channa striata</name>
    <name type="common">Snakehead murrel</name>
    <name type="synonym">Ophicephalus striatus</name>
    <dbReference type="NCBI Taxonomy" id="64152"/>
    <lineage>
        <taxon>Eukaryota</taxon>
        <taxon>Metazoa</taxon>
        <taxon>Chordata</taxon>
        <taxon>Craniata</taxon>
        <taxon>Vertebrata</taxon>
        <taxon>Euteleostomi</taxon>
        <taxon>Actinopterygii</taxon>
        <taxon>Neopterygii</taxon>
        <taxon>Teleostei</taxon>
        <taxon>Neoteleostei</taxon>
        <taxon>Acanthomorphata</taxon>
        <taxon>Anabantaria</taxon>
        <taxon>Anabantiformes</taxon>
        <taxon>Channoidei</taxon>
        <taxon>Channidae</taxon>
        <taxon>Channa</taxon>
    </lineage>
</organism>
<feature type="signal peptide" evidence="3">
    <location>
        <begin position="1"/>
        <end position="20"/>
    </location>
</feature>
<dbReference type="GO" id="GO:0007166">
    <property type="term" value="P:cell surface receptor signaling pathway"/>
    <property type="evidence" value="ECO:0007669"/>
    <property type="project" value="TreeGrafter"/>
</dbReference>
<dbReference type="InterPro" id="IPR036179">
    <property type="entry name" value="Ig-like_dom_sf"/>
</dbReference>
<dbReference type="AlphaFoldDB" id="A0AA88LYA8"/>
<proteinExistence type="predicted"/>